<name>A0A0V0GTW4_SOLCH</name>
<dbReference type="EMBL" id="GEDG01031505">
    <property type="protein sequence ID" value="JAP11338.1"/>
    <property type="molecule type" value="Transcribed_RNA"/>
</dbReference>
<dbReference type="AlphaFoldDB" id="A0A0V0GTW4"/>
<organism evidence="1">
    <name type="scientific">Solanum chacoense</name>
    <name type="common">Chaco potato</name>
    <dbReference type="NCBI Taxonomy" id="4108"/>
    <lineage>
        <taxon>Eukaryota</taxon>
        <taxon>Viridiplantae</taxon>
        <taxon>Streptophyta</taxon>
        <taxon>Embryophyta</taxon>
        <taxon>Tracheophyta</taxon>
        <taxon>Spermatophyta</taxon>
        <taxon>Magnoliopsida</taxon>
        <taxon>eudicotyledons</taxon>
        <taxon>Gunneridae</taxon>
        <taxon>Pentapetalae</taxon>
        <taxon>asterids</taxon>
        <taxon>lamiids</taxon>
        <taxon>Solanales</taxon>
        <taxon>Solanaceae</taxon>
        <taxon>Solanoideae</taxon>
        <taxon>Solaneae</taxon>
        <taxon>Solanum</taxon>
    </lineage>
</organism>
<evidence type="ECO:0000313" key="1">
    <source>
        <dbReference type="EMBL" id="JAP11338.1"/>
    </source>
</evidence>
<accession>A0A0V0GTW4</accession>
<reference evidence="1" key="1">
    <citation type="submission" date="2015-12" db="EMBL/GenBank/DDBJ databases">
        <title>Gene expression during late stages of embryo sac development: a critical building block for successful pollen-pistil interactions.</title>
        <authorList>
            <person name="Liu Y."/>
            <person name="Joly V."/>
            <person name="Sabar M."/>
            <person name="Matton D.P."/>
        </authorList>
    </citation>
    <scope>NUCLEOTIDE SEQUENCE</scope>
</reference>
<protein>
    <submittedName>
        <fullName evidence="1">Putative ovule protein</fullName>
    </submittedName>
</protein>
<sequence length="68" mass="7722">MVPIDSLLQRRYRTLQAEHLFLVYRSTPRRGMCTSSNNKNGTIGSYAGSISGYRSNHLNSPFLACYSY</sequence>
<proteinExistence type="predicted"/>